<evidence type="ECO:0000259" key="1">
    <source>
        <dbReference type="Pfam" id="PF18990"/>
    </source>
</evidence>
<dbReference type="InterPro" id="IPR043781">
    <property type="entry name" value="DUF5723"/>
</dbReference>
<comment type="caution">
    <text evidence="2">The sequence shown here is derived from an EMBL/GenBank/DDBJ whole genome shotgun (WGS) entry which is preliminary data.</text>
</comment>
<gene>
    <name evidence="2" type="ORF">CLV98_11858</name>
</gene>
<dbReference type="Pfam" id="PF18990">
    <property type="entry name" value="DUF5723"/>
    <property type="match status" value="1"/>
</dbReference>
<reference evidence="2 3" key="1">
    <citation type="submission" date="2018-03" db="EMBL/GenBank/DDBJ databases">
        <title>Genomic Encyclopedia of Archaeal and Bacterial Type Strains, Phase II (KMG-II): from individual species to whole genera.</title>
        <authorList>
            <person name="Goeker M."/>
        </authorList>
    </citation>
    <scope>NUCLEOTIDE SEQUENCE [LARGE SCALE GENOMIC DNA]</scope>
    <source>
        <strain evidence="2 3">DSM 100346</strain>
    </source>
</reference>
<evidence type="ECO:0000313" key="2">
    <source>
        <dbReference type="EMBL" id="PWJ54296.1"/>
    </source>
</evidence>
<accession>A0A316A8P5</accession>
<organism evidence="2 3">
    <name type="scientific">Dyadobacter jejuensis</name>
    <dbReference type="NCBI Taxonomy" id="1082580"/>
    <lineage>
        <taxon>Bacteria</taxon>
        <taxon>Pseudomonadati</taxon>
        <taxon>Bacteroidota</taxon>
        <taxon>Cytophagia</taxon>
        <taxon>Cytophagales</taxon>
        <taxon>Spirosomataceae</taxon>
        <taxon>Dyadobacter</taxon>
    </lineage>
</organism>
<sequence length="515" mass="57775">MPKYYYILLLIGLCTPRCSHSQHLPGAAMDNYAGTQALYHNPAFVADSRYAVHANLVGTQFYTANNHVRYAAPYSFLNLITGTVPDEYKTDRGSILFPRSYLKENLNGNKKYLNAGGDIRLPSLMVGLYKGKIGVGVTTRLRYMLNASGITEPMARLISQTTKFEEDQGHIYENQSGNLHVNGFGEIAFTVGGVLLDSETDFIKVGITVKRLVGLYNAHAEISDSKFSVLPDPSWNNLRELIGVNELHANYALTKDEAISDFKPSPSWLLGNSSPGGGWGVDVGMVYEYRPDINKYSYTEKGERKHDASKNKYLYRISLALTDIGKIHYKNPYYILQQSTDTYNTQFRYNDFQKPGGSEGIFNAINTALNEGTPMAPNFKSVLPMAFQGSIDYQLRPNVYVNGLWVQNLVGQGAFGMKAESILAFTPRYEHKWFQLSVPITLMNRYRSPTFGLAGRVGPLWVGTDHLTGLVNIGDPRAFNIYMGLSAGLFRKPPKAQNQCWPPRESFFKRMFNRN</sequence>
<name>A0A316A8P5_9BACT</name>
<feature type="domain" description="DUF5723" evidence="1">
    <location>
        <begin position="42"/>
        <end position="465"/>
    </location>
</feature>
<dbReference type="Proteomes" id="UP000245880">
    <property type="component" value="Unassembled WGS sequence"/>
</dbReference>
<evidence type="ECO:0000313" key="3">
    <source>
        <dbReference type="Proteomes" id="UP000245880"/>
    </source>
</evidence>
<proteinExistence type="predicted"/>
<protein>
    <recommendedName>
        <fullName evidence="1">DUF5723 domain-containing protein</fullName>
    </recommendedName>
</protein>
<dbReference type="AlphaFoldDB" id="A0A316A8P5"/>
<keyword evidence="3" id="KW-1185">Reference proteome</keyword>
<dbReference type="OrthoDB" id="9805336at2"/>
<dbReference type="RefSeq" id="WP_109677928.1">
    <property type="nucleotide sequence ID" value="NZ_QGDT01000018.1"/>
</dbReference>
<dbReference type="EMBL" id="QGDT01000018">
    <property type="protein sequence ID" value="PWJ54296.1"/>
    <property type="molecule type" value="Genomic_DNA"/>
</dbReference>